<comment type="caution">
    <text evidence="2">The sequence shown here is derived from an EMBL/GenBank/DDBJ whole genome shotgun (WGS) entry which is preliminary data.</text>
</comment>
<name>A0A5B7KNN5_PORTR</name>
<protein>
    <submittedName>
        <fullName evidence="2">Uncharacterized protein</fullName>
    </submittedName>
</protein>
<dbReference type="AlphaFoldDB" id="A0A5B7KNN5"/>
<evidence type="ECO:0000313" key="3">
    <source>
        <dbReference type="Proteomes" id="UP000324222"/>
    </source>
</evidence>
<proteinExistence type="predicted"/>
<dbReference type="Proteomes" id="UP000324222">
    <property type="component" value="Unassembled WGS sequence"/>
</dbReference>
<keyword evidence="3" id="KW-1185">Reference proteome</keyword>
<feature type="region of interest" description="Disordered" evidence="1">
    <location>
        <begin position="1"/>
        <end position="42"/>
    </location>
</feature>
<sequence length="42" mass="4639">MNIGLGFCEDTPGDTNFRDTRGKRGEAVKGRKNGEGEPKRMI</sequence>
<feature type="compositionally biased region" description="Basic and acidic residues" evidence="1">
    <location>
        <begin position="16"/>
        <end position="42"/>
    </location>
</feature>
<dbReference type="EMBL" id="VSRR010150986">
    <property type="protein sequence ID" value="MPD06395.1"/>
    <property type="molecule type" value="Genomic_DNA"/>
</dbReference>
<accession>A0A5B7KNN5</accession>
<evidence type="ECO:0000313" key="2">
    <source>
        <dbReference type="EMBL" id="MPD06395.1"/>
    </source>
</evidence>
<evidence type="ECO:0000256" key="1">
    <source>
        <dbReference type="SAM" id="MobiDB-lite"/>
    </source>
</evidence>
<gene>
    <name evidence="2" type="ORF">E2C01_102205</name>
</gene>
<reference evidence="2 3" key="1">
    <citation type="submission" date="2019-05" db="EMBL/GenBank/DDBJ databases">
        <title>Another draft genome of Portunus trituberculatus and its Hox gene families provides insights of decapod evolution.</title>
        <authorList>
            <person name="Jeong J.-H."/>
            <person name="Song I."/>
            <person name="Kim S."/>
            <person name="Choi T."/>
            <person name="Kim D."/>
            <person name="Ryu S."/>
            <person name="Kim W."/>
        </authorList>
    </citation>
    <scope>NUCLEOTIDE SEQUENCE [LARGE SCALE GENOMIC DNA]</scope>
    <source>
        <tissue evidence="2">Muscle</tissue>
    </source>
</reference>
<organism evidence="2 3">
    <name type="scientific">Portunus trituberculatus</name>
    <name type="common">Swimming crab</name>
    <name type="synonym">Neptunus trituberculatus</name>
    <dbReference type="NCBI Taxonomy" id="210409"/>
    <lineage>
        <taxon>Eukaryota</taxon>
        <taxon>Metazoa</taxon>
        <taxon>Ecdysozoa</taxon>
        <taxon>Arthropoda</taxon>
        <taxon>Crustacea</taxon>
        <taxon>Multicrustacea</taxon>
        <taxon>Malacostraca</taxon>
        <taxon>Eumalacostraca</taxon>
        <taxon>Eucarida</taxon>
        <taxon>Decapoda</taxon>
        <taxon>Pleocyemata</taxon>
        <taxon>Brachyura</taxon>
        <taxon>Eubrachyura</taxon>
        <taxon>Portunoidea</taxon>
        <taxon>Portunidae</taxon>
        <taxon>Portuninae</taxon>
        <taxon>Portunus</taxon>
    </lineage>
</organism>